<dbReference type="PANTHER" id="PTHR40045:SF1">
    <property type="entry name" value="YQCI_YCGG FAMILY PROTEIN"/>
    <property type="match status" value="1"/>
</dbReference>
<dbReference type="InterPro" id="IPR014988">
    <property type="entry name" value="Uncharacterised_YqcI/YcgG"/>
</dbReference>
<evidence type="ECO:0000313" key="3">
    <source>
        <dbReference type="Proteomes" id="UP001500556"/>
    </source>
</evidence>
<accession>A0ABP8XXT3</accession>
<protein>
    <submittedName>
        <fullName evidence="2">Guanitoxin biosynthesis heme-dependent pre-guanitoxin N-hydroxylase GntA</fullName>
    </submittedName>
</protein>
<proteinExistence type="predicted"/>
<dbReference type="NCBIfam" id="NF041366">
    <property type="entry name" value="GntA_guanitoxin"/>
    <property type="match status" value="1"/>
</dbReference>
<evidence type="ECO:0000313" key="2">
    <source>
        <dbReference type="EMBL" id="GAA4717636.1"/>
    </source>
</evidence>
<dbReference type="PANTHER" id="PTHR40045">
    <property type="entry name" value="YCGG FAMILY PROTEIN"/>
    <property type="match status" value="1"/>
</dbReference>
<sequence length="248" mass="27170">MSTAELPGPADAPPLPELLAQLADGQGRDSSPDDAAAAVEAMVLHPDYPCLGARSVFNRERATVVVLDDLATAGSTARLAEALTAFGTDTDRSAGFASLVAVFRAASPGDEAQFERQLWRQLQLLHEVDDDEWNPDVSPDPANPHFAFSLAGTAYFVVGLHPAASRIARRTPLPTLVFNLHEQFEELRQSERFERMRDTIRRRDRALQGSVNPMVADHGRSSEARQYSGRRVPDSWAPPVTFDPEETP</sequence>
<name>A0ABP8XXT3_9MICO</name>
<dbReference type="Pfam" id="PF08892">
    <property type="entry name" value="YqcI_YcgG"/>
    <property type="match status" value="1"/>
</dbReference>
<organism evidence="2 3">
    <name type="scientific">Pedococcus ginsenosidimutans</name>
    <dbReference type="NCBI Taxonomy" id="490570"/>
    <lineage>
        <taxon>Bacteria</taxon>
        <taxon>Bacillati</taxon>
        <taxon>Actinomycetota</taxon>
        <taxon>Actinomycetes</taxon>
        <taxon>Micrococcales</taxon>
        <taxon>Intrasporangiaceae</taxon>
        <taxon>Pedococcus</taxon>
    </lineage>
</organism>
<comment type="caution">
    <text evidence="2">The sequence shown here is derived from an EMBL/GenBank/DDBJ whole genome shotgun (WGS) entry which is preliminary data.</text>
</comment>
<keyword evidence="3" id="KW-1185">Reference proteome</keyword>
<feature type="region of interest" description="Disordered" evidence="1">
    <location>
        <begin position="204"/>
        <end position="248"/>
    </location>
</feature>
<dbReference type="Proteomes" id="UP001500556">
    <property type="component" value="Unassembled WGS sequence"/>
</dbReference>
<gene>
    <name evidence="2" type="primary">gntA</name>
    <name evidence="2" type="ORF">GCM10025782_13400</name>
</gene>
<reference evidence="3" key="1">
    <citation type="journal article" date="2019" name="Int. J. Syst. Evol. Microbiol.">
        <title>The Global Catalogue of Microorganisms (GCM) 10K type strain sequencing project: providing services to taxonomists for standard genome sequencing and annotation.</title>
        <authorList>
            <consortium name="The Broad Institute Genomics Platform"/>
            <consortium name="The Broad Institute Genome Sequencing Center for Infectious Disease"/>
            <person name="Wu L."/>
            <person name="Ma J."/>
        </authorList>
    </citation>
    <scope>NUCLEOTIDE SEQUENCE [LARGE SCALE GENOMIC DNA]</scope>
    <source>
        <strain evidence="3">JCM 18961</strain>
    </source>
</reference>
<dbReference type="RefSeq" id="WP_345502022.1">
    <property type="nucleotide sequence ID" value="NZ_BAABLO010000004.1"/>
</dbReference>
<dbReference type="EMBL" id="BAABLO010000004">
    <property type="protein sequence ID" value="GAA4717636.1"/>
    <property type="molecule type" value="Genomic_DNA"/>
</dbReference>
<evidence type="ECO:0000256" key="1">
    <source>
        <dbReference type="SAM" id="MobiDB-lite"/>
    </source>
</evidence>